<dbReference type="STRING" id="1470434.AZF00_05345"/>
<name>A0A127M3F5_9GAMM</name>
<accession>A0A127M3F5</accession>
<keyword evidence="1" id="KW-0488">Methylation</keyword>
<evidence type="ECO:0000313" key="4">
    <source>
        <dbReference type="Proteomes" id="UP000074119"/>
    </source>
</evidence>
<dbReference type="KEGG" id="zal:AZF00_05345"/>
<evidence type="ECO:0000256" key="1">
    <source>
        <dbReference type="ARBA" id="ARBA00022481"/>
    </source>
</evidence>
<dbReference type="InterPro" id="IPR045584">
    <property type="entry name" value="Pilin-like"/>
</dbReference>
<keyword evidence="2" id="KW-0472">Membrane</keyword>
<dbReference type="NCBIfam" id="TIGR02532">
    <property type="entry name" value="IV_pilin_GFxxxE"/>
    <property type="match status" value="1"/>
</dbReference>
<dbReference type="EMBL" id="CP014544">
    <property type="protein sequence ID" value="AMO67756.1"/>
    <property type="molecule type" value="Genomic_DNA"/>
</dbReference>
<keyword evidence="2" id="KW-1133">Transmembrane helix</keyword>
<feature type="transmembrane region" description="Helical" evidence="2">
    <location>
        <begin position="21"/>
        <end position="44"/>
    </location>
</feature>
<dbReference type="AlphaFoldDB" id="A0A127M3F5"/>
<sequence length="156" mass="16725">MKKTLIDRCARFIVSKHTLGFSLIELLIVIAIVGILAGIAYPSYQESVAKARRNDAAGALQEAAQALERYYSVNGRYINSSGSLPAIYPTRVPNSGASYYTIAVTGTPSANTYTLRASRTGSMAGDKCGNFQINQSGTLSLDSAASAYTVAKCWRR</sequence>
<dbReference type="PANTHER" id="PTHR30093">
    <property type="entry name" value="GENERAL SECRETION PATHWAY PROTEIN G"/>
    <property type="match status" value="1"/>
</dbReference>
<dbReference type="SUPFAM" id="SSF54523">
    <property type="entry name" value="Pili subunits"/>
    <property type="match status" value="1"/>
</dbReference>
<dbReference type="RefSeq" id="WP_008246552.1">
    <property type="nucleotide sequence ID" value="NZ_CP014544.1"/>
</dbReference>
<dbReference type="InterPro" id="IPR031982">
    <property type="entry name" value="PilE-like"/>
</dbReference>
<dbReference type="PANTHER" id="PTHR30093:SF47">
    <property type="entry name" value="TYPE IV PILUS NON-CORE MINOR PILIN PILE"/>
    <property type="match status" value="1"/>
</dbReference>
<reference evidence="3 4" key="1">
    <citation type="submission" date="2015-12" db="EMBL/GenBank/DDBJ databases">
        <authorList>
            <person name="Shamseldin A."/>
            <person name="Moawad H."/>
            <person name="Abd El-Rahim W.M."/>
            <person name="Sadowsky M.J."/>
        </authorList>
    </citation>
    <scope>NUCLEOTIDE SEQUENCE [LARGE SCALE GENOMIC DNA]</scope>
    <source>
        <strain evidence="3 4">SM2</strain>
    </source>
</reference>
<dbReference type="InterPro" id="IPR012902">
    <property type="entry name" value="N_methyl_site"/>
</dbReference>
<dbReference type="InterPro" id="IPR000983">
    <property type="entry name" value="Bac_GSPG_pilin"/>
</dbReference>
<proteinExistence type="predicted"/>
<dbReference type="GO" id="GO:0043683">
    <property type="term" value="P:type IV pilus assembly"/>
    <property type="evidence" value="ECO:0007669"/>
    <property type="project" value="InterPro"/>
</dbReference>
<dbReference type="Gene3D" id="3.30.700.10">
    <property type="entry name" value="Glycoprotein, Type 4 Pilin"/>
    <property type="match status" value="1"/>
</dbReference>
<keyword evidence="2" id="KW-0812">Transmembrane</keyword>
<dbReference type="PRINTS" id="PR00813">
    <property type="entry name" value="BCTERIALGSPG"/>
</dbReference>
<evidence type="ECO:0000313" key="3">
    <source>
        <dbReference type="EMBL" id="AMO67756.1"/>
    </source>
</evidence>
<dbReference type="GO" id="GO:0015628">
    <property type="term" value="P:protein secretion by the type II secretion system"/>
    <property type="evidence" value="ECO:0007669"/>
    <property type="project" value="InterPro"/>
</dbReference>
<dbReference type="GO" id="GO:0015627">
    <property type="term" value="C:type II protein secretion system complex"/>
    <property type="evidence" value="ECO:0007669"/>
    <property type="project" value="InterPro"/>
</dbReference>
<gene>
    <name evidence="3" type="ORF">AZF00_05345</name>
</gene>
<dbReference type="Pfam" id="PF16732">
    <property type="entry name" value="ComP_DUS"/>
    <property type="match status" value="1"/>
</dbReference>
<organism evidence="3 4">
    <name type="scientific">Zhongshania aliphaticivorans</name>
    <dbReference type="NCBI Taxonomy" id="1470434"/>
    <lineage>
        <taxon>Bacteria</taxon>
        <taxon>Pseudomonadati</taxon>
        <taxon>Pseudomonadota</taxon>
        <taxon>Gammaproteobacteria</taxon>
        <taxon>Cellvibrionales</taxon>
        <taxon>Spongiibacteraceae</taxon>
        <taxon>Zhongshania</taxon>
    </lineage>
</organism>
<protein>
    <submittedName>
        <fullName evidence="3">Fimbrial protein</fullName>
    </submittedName>
</protein>
<dbReference type="Pfam" id="PF07963">
    <property type="entry name" value="N_methyl"/>
    <property type="match status" value="1"/>
</dbReference>
<evidence type="ECO:0000256" key="2">
    <source>
        <dbReference type="SAM" id="Phobius"/>
    </source>
</evidence>
<dbReference type="Proteomes" id="UP000074119">
    <property type="component" value="Chromosome"/>
</dbReference>